<keyword evidence="3" id="KW-1185">Reference proteome</keyword>
<dbReference type="KEGG" id="ehn:H9Q80_18655"/>
<dbReference type="RefSeq" id="WP_158552237.1">
    <property type="nucleotide sequence ID" value="NZ_CP060636.1"/>
</dbReference>
<sequence>MKTLYTINAFHPMDYQAIQQYLEHKAQKGYILKKIGYFFKFQKEEPQDLVYCVDFFPKITLFSSQNIEEAKDYRSFCEESGWKFVCGYDKMQIFCAKRSDHLIPIQTEDMIQYKIVKKSIMPTLIALILAFAYILYCIYDVFSYHPRFATLDDDFIRFAIPAVIFGVIIIAIELFRYFYLLLLNKHRIKNGLSTHNTSYQNAMLSRYLDILIIVVMLFACLLTLMMAPHKDAFLYNHLQPFLYPAIGMFLGSSLLFIRNHFSIKTEVNQMLTLFVFLAIIPISTGISYSLDLQSQKLSSIKQTAYFNYFNDSLSNKGTWEVLDINSSSHVPLQFKASYSTDNSQFDIMMMEIKNQNEAAYFLKEKLIDDYTFSHGHFNTRSMKYIYGDVPDDQTLYQAYPEYKHPDIDQGYDLTSDNYPAFIVQKDNYIYSIRMSVYDEKLTKQYLQIFEDFLTI</sequence>
<feature type="transmembrane region" description="Helical" evidence="1">
    <location>
        <begin position="270"/>
        <end position="290"/>
    </location>
</feature>
<dbReference type="InterPro" id="IPR021359">
    <property type="entry name" value="DUF2812"/>
</dbReference>
<feature type="transmembrane region" description="Helical" evidence="1">
    <location>
        <begin position="120"/>
        <end position="139"/>
    </location>
</feature>
<proteinExistence type="predicted"/>
<feature type="transmembrane region" description="Helical" evidence="1">
    <location>
        <begin position="159"/>
        <end position="179"/>
    </location>
</feature>
<dbReference type="Proteomes" id="UP000515856">
    <property type="component" value="Chromosome"/>
</dbReference>
<keyword evidence="1" id="KW-0812">Transmembrane</keyword>
<name>A0A7G9GN52_9FIRM</name>
<feature type="transmembrane region" description="Helical" evidence="1">
    <location>
        <begin position="207"/>
        <end position="229"/>
    </location>
</feature>
<dbReference type="AlphaFoldDB" id="A0A7G9GN52"/>
<organism evidence="2 3">
    <name type="scientific">[Eubacterium] hominis</name>
    <dbReference type="NCBI Taxonomy" id="2764325"/>
    <lineage>
        <taxon>Bacteria</taxon>
        <taxon>Bacillati</taxon>
        <taxon>Bacillota</taxon>
        <taxon>Erysipelotrichia</taxon>
        <taxon>Erysipelotrichales</taxon>
        <taxon>Erysipelotrichaceae</taxon>
        <taxon>Amedibacillus</taxon>
    </lineage>
</organism>
<evidence type="ECO:0000256" key="1">
    <source>
        <dbReference type="SAM" id="Phobius"/>
    </source>
</evidence>
<dbReference type="Pfam" id="PF11193">
    <property type="entry name" value="DUF2812"/>
    <property type="match status" value="1"/>
</dbReference>
<evidence type="ECO:0000313" key="2">
    <source>
        <dbReference type="EMBL" id="QNM12234.1"/>
    </source>
</evidence>
<gene>
    <name evidence="2" type="ORF">H9Q80_18655</name>
</gene>
<accession>A0A7G9GN52</accession>
<keyword evidence="1" id="KW-0472">Membrane</keyword>
<evidence type="ECO:0000313" key="3">
    <source>
        <dbReference type="Proteomes" id="UP000515856"/>
    </source>
</evidence>
<keyword evidence="1" id="KW-1133">Transmembrane helix</keyword>
<feature type="transmembrane region" description="Helical" evidence="1">
    <location>
        <begin position="241"/>
        <end position="258"/>
    </location>
</feature>
<protein>
    <submittedName>
        <fullName evidence="2">DUF2812 domain-containing protein</fullName>
    </submittedName>
</protein>
<dbReference type="EMBL" id="CP060636">
    <property type="protein sequence ID" value="QNM12234.1"/>
    <property type="molecule type" value="Genomic_DNA"/>
</dbReference>
<reference evidence="2 3" key="1">
    <citation type="submission" date="2020-08" db="EMBL/GenBank/DDBJ databases">
        <authorList>
            <person name="Liu C."/>
            <person name="Sun Q."/>
        </authorList>
    </citation>
    <scope>NUCLEOTIDE SEQUENCE [LARGE SCALE GENOMIC DNA]</scope>
    <source>
        <strain evidence="2 3">NSJ-61</strain>
    </source>
</reference>